<protein>
    <submittedName>
        <fullName evidence="1">Uncharacterized protein</fullName>
    </submittedName>
</protein>
<dbReference type="Proteomes" id="UP000758603">
    <property type="component" value="Unassembled WGS sequence"/>
</dbReference>
<organism evidence="1 2">
    <name type="scientific">Truncatella angustata</name>
    <dbReference type="NCBI Taxonomy" id="152316"/>
    <lineage>
        <taxon>Eukaryota</taxon>
        <taxon>Fungi</taxon>
        <taxon>Dikarya</taxon>
        <taxon>Ascomycota</taxon>
        <taxon>Pezizomycotina</taxon>
        <taxon>Sordariomycetes</taxon>
        <taxon>Xylariomycetidae</taxon>
        <taxon>Amphisphaeriales</taxon>
        <taxon>Sporocadaceae</taxon>
        <taxon>Truncatella</taxon>
    </lineage>
</organism>
<evidence type="ECO:0000313" key="2">
    <source>
        <dbReference type="Proteomes" id="UP000758603"/>
    </source>
</evidence>
<dbReference type="AlphaFoldDB" id="A0A9P8UDB7"/>
<gene>
    <name evidence="1" type="ORF">BKA67DRAFT_581681</name>
</gene>
<accession>A0A9P8UDB7</accession>
<sequence>MVGMAVLVVLRSPGPTRLLRVVGRRVVLGNVVFRVGREELLTRGGVGVGIAVVGNAVFREARVVESVRLVDVGVPVRAGTGLMLKYPLGTVMVGSVVFKADGVSELRVDCVRVGRTRVDKVVFRMGGREVLKIEDGTDRLVGRPLIIVGSIIWLESVGEVVGKVRFSEVRVVGRPLIVERLLIWLESVGKMVDKVRFGELRLVGRPLIIVGSIIWLESVGELVGKVRLLI</sequence>
<proteinExistence type="predicted"/>
<dbReference type="RefSeq" id="XP_045953621.1">
    <property type="nucleotide sequence ID" value="XM_046103933.1"/>
</dbReference>
<evidence type="ECO:0000313" key="1">
    <source>
        <dbReference type="EMBL" id="KAH6647107.1"/>
    </source>
</evidence>
<keyword evidence="2" id="KW-1185">Reference proteome</keyword>
<dbReference type="EMBL" id="JAGPXC010000009">
    <property type="protein sequence ID" value="KAH6647107.1"/>
    <property type="molecule type" value="Genomic_DNA"/>
</dbReference>
<dbReference type="GeneID" id="70132824"/>
<reference evidence="1" key="1">
    <citation type="journal article" date="2021" name="Nat. Commun.">
        <title>Genetic determinants of endophytism in the Arabidopsis root mycobiome.</title>
        <authorList>
            <person name="Mesny F."/>
            <person name="Miyauchi S."/>
            <person name="Thiergart T."/>
            <person name="Pickel B."/>
            <person name="Atanasova L."/>
            <person name="Karlsson M."/>
            <person name="Huettel B."/>
            <person name="Barry K.W."/>
            <person name="Haridas S."/>
            <person name="Chen C."/>
            <person name="Bauer D."/>
            <person name="Andreopoulos W."/>
            <person name="Pangilinan J."/>
            <person name="LaButti K."/>
            <person name="Riley R."/>
            <person name="Lipzen A."/>
            <person name="Clum A."/>
            <person name="Drula E."/>
            <person name="Henrissat B."/>
            <person name="Kohler A."/>
            <person name="Grigoriev I.V."/>
            <person name="Martin F.M."/>
            <person name="Hacquard S."/>
        </authorList>
    </citation>
    <scope>NUCLEOTIDE SEQUENCE</scope>
    <source>
        <strain evidence="1">MPI-SDFR-AT-0073</strain>
    </source>
</reference>
<comment type="caution">
    <text evidence="1">The sequence shown here is derived from an EMBL/GenBank/DDBJ whole genome shotgun (WGS) entry which is preliminary data.</text>
</comment>
<name>A0A9P8UDB7_9PEZI</name>